<sequence>MEESTTKRLRVQITEQELLCKNKCGFYGTPQWNGLCSKCWRESQVHKKQTIDYDKNRSLLTEKNDDSRSSRIRSLLRKSPSMFSPSTSVDSQLSSYANNYSNLPPGNEIASIQGQFYDYVIDNFGYQIARDVDKYCRSVLERVYQHQRLSLDEISEFLQQDYQTIKEIIGKKRPLKDNFNINYFMCEFEEYICTNAYDIIFSNRTEEEAADLSIQDRIRSLHWVTSGFLETAFDFTILAVDKYVDEAITFIIEMNQYRSVQQKLDCLINCSKSIFNALKESRAGAPASADEFLPGLIYVILRANPPLILSNMKFISRFALPLRIMRGESGYYFTNLSCAVQFIQDMNADSLHMDKEEFEAYTSGQLTVPLRHFEPGRNLAIKSVENGLKLFDDLLNEQVQLNAGITAVFKLMDHNTESYAQEVDELLKEHPSSEVLEFCKLLRQDDTKITPVPTETKFDVDNNDGMVSAVTTNISEMTFDDNDNGKSSPEAPINPLLSADS</sequence>
<proteinExistence type="predicted"/>
<dbReference type="Proteomes" id="UP000887576">
    <property type="component" value="Unplaced"/>
</dbReference>
<reference evidence="2" key="1">
    <citation type="submission" date="2022-11" db="UniProtKB">
        <authorList>
            <consortium name="WormBaseParasite"/>
        </authorList>
    </citation>
    <scope>IDENTIFICATION</scope>
</reference>
<accession>A0AC34Q6G8</accession>
<organism evidence="1 2">
    <name type="scientific">Panagrolaimus sp. JU765</name>
    <dbReference type="NCBI Taxonomy" id="591449"/>
    <lineage>
        <taxon>Eukaryota</taxon>
        <taxon>Metazoa</taxon>
        <taxon>Ecdysozoa</taxon>
        <taxon>Nematoda</taxon>
        <taxon>Chromadorea</taxon>
        <taxon>Rhabditida</taxon>
        <taxon>Tylenchina</taxon>
        <taxon>Panagrolaimomorpha</taxon>
        <taxon>Panagrolaimoidea</taxon>
        <taxon>Panagrolaimidae</taxon>
        <taxon>Panagrolaimus</taxon>
    </lineage>
</organism>
<evidence type="ECO:0000313" key="1">
    <source>
        <dbReference type="Proteomes" id="UP000887576"/>
    </source>
</evidence>
<dbReference type="WBParaSite" id="JU765_v2.g13335.t1">
    <property type="protein sequence ID" value="JU765_v2.g13335.t1"/>
    <property type="gene ID" value="JU765_v2.g13335"/>
</dbReference>
<name>A0AC34Q6G8_9BILA</name>
<protein>
    <submittedName>
        <fullName evidence="2">Rab5 GDP/GTP exchange factor</fullName>
    </submittedName>
</protein>
<evidence type="ECO:0000313" key="2">
    <source>
        <dbReference type="WBParaSite" id="JU765_v2.g13335.t1"/>
    </source>
</evidence>